<evidence type="ECO:0000313" key="5">
    <source>
        <dbReference type="EMBL" id="ACC98581.1"/>
    </source>
</evidence>
<keyword evidence="1" id="KW-0805">Transcription regulation</keyword>
<gene>
    <name evidence="5" type="ordered locus">Emin_1028</name>
</gene>
<dbReference type="Gene3D" id="1.10.10.10">
    <property type="entry name" value="Winged helix-like DNA-binding domain superfamily/Winged helix DNA-binding domain"/>
    <property type="match status" value="1"/>
</dbReference>
<evidence type="ECO:0000313" key="6">
    <source>
        <dbReference type="Proteomes" id="UP000001029"/>
    </source>
</evidence>
<dbReference type="EMBL" id="CP001055">
    <property type="protein sequence ID" value="ACC98581.1"/>
    <property type="molecule type" value="Genomic_DNA"/>
</dbReference>
<keyword evidence="2" id="KW-0238">DNA-binding</keyword>
<dbReference type="InterPro" id="IPR000835">
    <property type="entry name" value="HTH_MarR-typ"/>
</dbReference>
<dbReference type="InterPro" id="IPR036390">
    <property type="entry name" value="WH_DNA-bd_sf"/>
</dbReference>
<dbReference type="PROSITE" id="PS50995">
    <property type="entry name" value="HTH_MARR_2"/>
    <property type="match status" value="1"/>
</dbReference>
<dbReference type="InterPro" id="IPR036388">
    <property type="entry name" value="WH-like_DNA-bd_sf"/>
</dbReference>
<evidence type="ECO:0000256" key="2">
    <source>
        <dbReference type="ARBA" id="ARBA00023125"/>
    </source>
</evidence>
<keyword evidence="3" id="KW-0804">Transcription</keyword>
<dbReference type="SMART" id="SM00347">
    <property type="entry name" value="HTH_MARR"/>
    <property type="match status" value="1"/>
</dbReference>
<evidence type="ECO:0000259" key="4">
    <source>
        <dbReference type="PROSITE" id="PS50995"/>
    </source>
</evidence>
<dbReference type="GO" id="GO:0003677">
    <property type="term" value="F:DNA binding"/>
    <property type="evidence" value="ECO:0007669"/>
    <property type="project" value="UniProtKB-KW"/>
</dbReference>
<dbReference type="OrthoDB" id="763883at2"/>
<dbReference type="AlphaFoldDB" id="B2KDI5"/>
<name>B2KDI5_ELUMP</name>
<reference evidence="5 6" key="1">
    <citation type="journal article" date="2009" name="Appl. Environ. Microbiol.">
        <title>Genomic analysis of 'Elusimicrobium minutum,' the first cultivated representative of the phylum 'Elusimicrobia' (formerly termite group 1).</title>
        <authorList>
            <person name="Herlemann D.P.R."/>
            <person name="Geissinger O."/>
            <person name="Ikeda-Ohtsubo W."/>
            <person name="Kunin V."/>
            <person name="Sun H."/>
            <person name="Lapidus A."/>
            <person name="Hugenholtz P."/>
            <person name="Brune A."/>
        </authorList>
    </citation>
    <scope>NUCLEOTIDE SEQUENCE [LARGE SCALE GENOMIC DNA]</scope>
    <source>
        <strain evidence="5 6">Pei191</strain>
    </source>
</reference>
<organism evidence="5 6">
    <name type="scientific">Elusimicrobium minutum (strain Pei191)</name>
    <dbReference type="NCBI Taxonomy" id="445932"/>
    <lineage>
        <taxon>Bacteria</taxon>
        <taxon>Pseudomonadati</taxon>
        <taxon>Elusimicrobiota</taxon>
        <taxon>Elusimicrobia</taxon>
        <taxon>Elusimicrobiales</taxon>
        <taxon>Elusimicrobiaceae</taxon>
        <taxon>Elusimicrobium</taxon>
    </lineage>
</organism>
<proteinExistence type="predicted"/>
<dbReference type="PANTHER" id="PTHR42756">
    <property type="entry name" value="TRANSCRIPTIONAL REGULATOR, MARR"/>
    <property type="match status" value="1"/>
</dbReference>
<protein>
    <submittedName>
        <fullName evidence="5">Transcriptional regulator</fullName>
    </submittedName>
</protein>
<dbReference type="STRING" id="445932.Emin_1028"/>
<feature type="domain" description="HTH marR-type" evidence="4">
    <location>
        <begin position="23"/>
        <end position="155"/>
    </location>
</feature>
<keyword evidence="6" id="KW-1185">Reference proteome</keyword>
<dbReference type="PRINTS" id="PR00598">
    <property type="entry name" value="HTHMARR"/>
</dbReference>
<dbReference type="PANTHER" id="PTHR42756:SF1">
    <property type="entry name" value="TRANSCRIPTIONAL REPRESSOR OF EMRAB OPERON"/>
    <property type="match status" value="1"/>
</dbReference>
<dbReference type="HOGENOM" id="CLU_1591950_0_0_0"/>
<dbReference type="Pfam" id="PF01047">
    <property type="entry name" value="MarR"/>
    <property type="match status" value="1"/>
</dbReference>
<accession>B2KDI5</accession>
<dbReference type="SUPFAM" id="SSF46785">
    <property type="entry name" value="Winged helix' DNA-binding domain"/>
    <property type="match status" value="1"/>
</dbReference>
<evidence type="ECO:0000256" key="3">
    <source>
        <dbReference type="ARBA" id="ARBA00023163"/>
    </source>
</evidence>
<dbReference type="RefSeq" id="WP_012415196.1">
    <property type="nucleotide sequence ID" value="NC_010644.1"/>
</dbReference>
<dbReference type="GO" id="GO:0003700">
    <property type="term" value="F:DNA-binding transcription factor activity"/>
    <property type="evidence" value="ECO:0007669"/>
    <property type="project" value="InterPro"/>
</dbReference>
<dbReference type="Proteomes" id="UP000001029">
    <property type="component" value="Chromosome"/>
</dbReference>
<sequence>MLTKEQLKYIKKFSVINSAQEPDVVMFHVLALLYTRIERIINNYLKSYGLSSAQFNILMVLKSYGGANSVNQVEISKKMLVSQCNITRLIDKLYKDKLVTKKEDKKDRRNKLIKLTAKGESLCSLLWPKYRALILALSKNVPMAAKGNISQGLMKWLYCLEKGDENN</sequence>
<evidence type="ECO:0000256" key="1">
    <source>
        <dbReference type="ARBA" id="ARBA00023015"/>
    </source>
</evidence>
<dbReference type="KEGG" id="emi:Emin_1028"/>